<accession>A0ABQ9JQY0</accession>
<organism evidence="1 2">
    <name type="scientific">Molorchus minor</name>
    <dbReference type="NCBI Taxonomy" id="1323400"/>
    <lineage>
        <taxon>Eukaryota</taxon>
        <taxon>Metazoa</taxon>
        <taxon>Ecdysozoa</taxon>
        <taxon>Arthropoda</taxon>
        <taxon>Hexapoda</taxon>
        <taxon>Insecta</taxon>
        <taxon>Pterygota</taxon>
        <taxon>Neoptera</taxon>
        <taxon>Endopterygota</taxon>
        <taxon>Coleoptera</taxon>
        <taxon>Polyphaga</taxon>
        <taxon>Cucujiformia</taxon>
        <taxon>Chrysomeloidea</taxon>
        <taxon>Cerambycidae</taxon>
        <taxon>Lamiinae</taxon>
        <taxon>Monochamini</taxon>
        <taxon>Molorchus</taxon>
    </lineage>
</organism>
<proteinExistence type="predicted"/>
<dbReference type="EMBL" id="JAPWTJ010000247">
    <property type="protein sequence ID" value="KAJ8980641.1"/>
    <property type="molecule type" value="Genomic_DNA"/>
</dbReference>
<protein>
    <submittedName>
        <fullName evidence="1">Uncharacterized protein</fullName>
    </submittedName>
</protein>
<dbReference type="Proteomes" id="UP001162164">
    <property type="component" value="Unassembled WGS sequence"/>
</dbReference>
<gene>
    <name evidence="1" type="ORF">NQ317_017937</name>
</gene>
<sequence>MKQVKKYFNRKYLTLNLKKTNYLPFYLHDTSSPPFDHLVMDAHVPVLPANEIKYLGIMIDSKLKWHVHVNYTAKKIRKIIYRFKCLREILNYNQLKILYFSLIESHLSYGILGWGGVLDSHLNHLNLLQKRLLKIIYKKEFTYSSNDLFNESNVMDIRSLYFYQCVLYQWQSRVPIIPRKTTRAANNNNLRAPKTKTTCGQRCFTFLSIRAYNHLPKTIRQINTIKGFKNKAKDHILKTQRNEIHDVVTSIVGIIIMSLDNIGQLTIVKSNSAGYDLRLESV</sequence>
<keyword evidence="2" id="KW-1185">Reference proteome</keyword>
<comment type="caution">
    <text evidence="1">The sequence shown here is derived from an EMBL/GenBank/DDBJ whole genome shotgun (WGS) entry which is preliminary data.</text>
</comment>
<evidence type="ECO:0000313" key="1">
    <source>
        <dbReference type="EMBL" id="KAJ8980641.1"/>
    </source>
</evidence>
<name>A0ABQ9JQY0_9CUCU</name>
<reference evidence="1" key="1">
    <citation type="journal article" date="2023" name="Insect Mol. Biol.">
        <title>Genome sequencing provides insights into the evolution of gene families encoding plant cell wall-degrading enzymes in longhorned beetles.</title>
        <authorList>
            <person name="Shin N.R."/>
            <person name="Okamura Y."/>
            <person name="Kirsch R."/>
            <person name="Pauchet Y."/>
        </authorList>
    </citation>
    <scope>NUCLEOTIDE SEQUENCE</scope>
    <source>
        <strain evidence="1">MMC_N1</strain>
    </source>
</reference>
<evidence type="ECO:0000313" key="2">
    <source>
        <dbReference type="Proteomes" id="UP001162164"/>
    </source>
</evidence>